<proteinExistence type="predicted"/>
<keyword evidence="3" id="KW-1185">Reference proteome</keyword>
<evidence type="ECO:0000256" key="1">
    <source>
        <dbReference type="SAM" id="SignalP"/>
    </source>
</evidence>
<accession>A0ABV5J335</accession>
<reference evidence="2 3" key="1">
    <citation type="submission" date="2024-09" db="EMBL/GenBank/DDBJ databases">
        <authorList>
            <person name="Sun Q."/>
            <person name="Mori K."/>
        </authorList>
    </citation>
    <scope>NUCLEOTIDE SEQUENCE [LARGE SCALE GENOMIC DNA]</scope>
    <source>
        <strain evidence="2 3">CECT 7682</strain>
    </source>
</reference>
<name>A0ABV5J335_9BACT</name>
<comment type="caution">
    <text evidence="2">The sequence shown here is derived from an EMBL/GenBank/DDBJ whole genome shotgun (WGS) entry which is preliminary data.</text>
</comment>
<sequence>MKRITLFVFAFILSLQFAPGQGLYSPGQPKDDGRFAASTKQLNQFFRRFNAEESEDGLTRYHPGDKNYRDRDLRQKYINILFDNETSEIPSSLKREFINQVNSINYPQYLQFHGDQWFAEVSTVFNYKGNKENITLYLKLQPEGLGYEWVIHKVNFEAFKQFFDKEKGKDKPFLHPLSHELGFMNLRKALQDNKKPESYTPDEFQPDYLSLFLYEIKKGNINFVTVRGVKFHFFQIDKWYFEVAQFNRPGFNTGWLVSNLVKIKNEEDKEVILNYIYDQK</sequence>
<evidence type="ECO:0000313" key="2">
    <source>
        <dbReference type="EMBL" id="MFB9211223.1"/>
    </source>
</evidence>
<organism evidence="2 3">
    <name type="scientific">Echinicola jeungdonensis</name>
    <dbReference type="NCBI Taxonomy" id="709343"/>
    <lineage>
        <taxon>Bacteria</taxon>
        <taxon>Pseudomonadati</taxon>
        <taxon>Bacteroidota</taxon>
        <taxon>Cytophagia</taxon>
        <taxon>Cytophagales</taxon>
        <taxon>Cyclobacteriaceae</taxon>
        <taxon>Echinicola</taxon>
    </lineage>
</organism>
<evidence type="ECO:0000313" key="3">
    <source>
        <dbReference type="Proteomes" id="UP001589654"/>
    </source>
</evidence>
<feature type="chain" id="PRO_5045376039" description="DUF3828 domain-containing protein" evidence="1">
    <location>
        <begin position="21"/>
        <end position="280"/>
    </location>
</feature>
<gene>
    <name evidence="2" type="ORF">ACFFUR_05350</name>
</gene>
<feature type="signal peptide" evidence="1">
    <location>
        <begin position="1"/>
        <end position="20"/>
    </location>
</feature>
<dbReference type="RefSeq" id="WP_290249170.1">
    <property type="nucleotide sequence ID" value="NZ_JAUFQT010000002.1"/>
</dbReference>
<evidence type="ECO:0008006" key="4">
    <source>
        <dbReference type="Google" id="ProtNLM"/>
    </source>
</evidence>
<dbReference type="EMBL" id="JBHMEW010000044">
    <property type="protein sequence ID" value="MFB9211223.1"/>
    <property type="molecule type" value="Genomic_DNA"/>
</dbReference>
<protein>
    <recommendedName>
        <fullName evidence="4">DUF3828 domain-containing protein</fullName>
    </recommendedName>
</protein>
<dbReference type="Proteomes" id="UP001589654">
    <property type="component" value="Unassembled WGS sequence"/>
</dbReference>
<keyword evidence="1" id="KW-0732">Signal</keyword>